<evidence type="ECO:0000313" key="1">
    <source>
        <dbReference type="EMBL" id="CAL0314755.1"/>
    </source>
</evidence>
<name>A0AAV1WZF6_LUPLU</name>
<gene>
    <name evidence="1" type="ORF">LLUT_LOCUS15815</name>
</gene>
<reference evidence="1 2" key="1">
    <citation type="submission" date="2024-03" db="EMBL/GenBank/DDBJ databases">
        <authorList>
            <person name="Martinez-Hernandez J."/>
        </authorList>
    </citation>
    <scope>NUCLEOTIDE SEQUENCE [LARGE SCALE GENOMIC DNA]</scope>
</reference>
<keyword evidence="2" id="KW-1185">Reference proteome</keyword>
<sequence length="49" mass="5774">MILMNQHLSLSSENVYLNFLMSKLLKIPSHQAFSWLKEIQASNLRSHHH</sequence>
<proteinExistence type="predicted"/>
<protein>
    <submittedName>
        <fullName evidence="1">Uncharacterized protein</fullName>
    </submittedName>
</protein>
<accession>A0AAV1WZF6</accession>
<dbReference type="EMBL" id="CAXHTB010000011">
    <property type="protein sequence ID" value="CAL0314755.1"/>
    <property type="molecule type" value="Genomic_DNA"/>
</dbReference>
<dbReference type="Proteomes" id="UP001497480">
    <property type="component" value="Unassembled WGS sequence"/>
</dbReference>
<dbReference type="AlphaFoldDB" id="A0AAV1WZF6"/>
<comment type="caution">
    <text evidence="1">The sequence shown here is derived from an EMBL/GenBank/DDBJ whole genome shotgun (WGS) entry which is preliminary data.</text>
</comment>
<evidence type="ECO:0000313" key="2">
    <source>
        <dbReference type="Proteomes" id="UP001497480"/>
    </source>
</evidence>
<organism evidence="1 2">
    <name type="scientific">Lupinus luteus</name>
    <name type="common">European yellow lupine</name>
    <dbReference type="NCBI Taxonomy" id="3873"/>
    <lineage>
        <taxon>Eukaryota</taxon>
        <taxon>Viridiplantae</taxon>
        <taxon>Streptophyta</taxon>
        <taxon>Embryophyta</taxon>
        <taxon>Tracheophyta</taxon>
        <taxon>Spermatophyta</taxon>
        <taxon>Magnoliopsida</taxon>
        <taxon>eudicotyledons</taxon>
        <taxon>Gunneridae</taxon>
        <taxon>Pentapetalae</taxon>
        <taxon>rosids</taxon>
        <taxon>fabids</taxon>
        <taxon>Fabales</taxon>
        <taxon>Fabaceae</taxon>
        <taxon>Papilionoideae</taxon>
        <taxon>50 kb inversion clade</taxon>
        <taxon>genistoids sensu lato</taxon>
        <taxon>core genistoids</taxon>
        <taxon>Genisteae</taxon>
        <taxon>Lupinus</taxon>
    </lineage>
</organism>